<proteinExistence type="predicted"/>
<dbReference type="Pfam" id="PF01397">
    <property type="entry name" value="Terpene_synth"/>
    <property type="match status" value="1"/>
</dbReference>
<evidence type="ECO:0000256" key="1">
    <source>
        <dbReference type="ARBA" id="ARBA00001946"/>
    </source>
</evidence>
<comment type="caution">
    <text evidence="4">The sequence shown here is derived from an EMBL/GenBank/DDBJ whole genome shotgun (WGS) entry which is preliminary data.</text>
</comment>
<keyword evidence="5" id="KW-1185">Reference proteome</keyword>
<dbReference type="PANTHER" id="PTHR31225:SF252">
    <property type="entry name" value="TERPENE SYNTHASE 12-RELATED"/>
    <property type="match status" value="1"/>
</dbReference>
<dbReference type="InterPro" id="IPR001906">
    <property type="entry name" value="Terpene_synth_N"/>
</dbReference>
<protein>
    <submittedName>
        <fullName evidence="4">Terpene synthase, N-terminal domain</fullName>
    </submittedName>
</protein>
<name>A0AAN8Z014_9MAGN</name>
<dbReference type="GO" id="GO:0010333">
    <property type="term" value="F:terpene synthase activity"/>
    <property type="evidence" value="ECO:0007669"/>
    <property type="project" value="InterPro"/>
</dbReference>
<dbReference type="SUPFAM" id="SSF48239">
    <property type="entry name" value="Terpenoid cyclases/Protein prenyltransferases"/>
    <property type="match status" value="1"/>
</dbReference>
<dbReference type="GO" id="GO:0016114">
    <property type="term" value="P:terpenoid biosynthetic process"/>
    <property type="evidence" value="ECO:0007669"/>
    <property type="project" value="InterPro"/>
</dbReference>
<dbReference type="Gene3D" id="1.50.10.130">
    <property type="entry name" value="Terpene synthase, N-terminal domain"/>
    <property type="match status" value="1"/>
</dbReference>
<dbReference type="InterPro" id="IPR050148">
    <property type="entry name" value="Terpene_synthase-like"/>
</dbReference>
<dbReference type="InterPro" id="IPR008930">
    <property type="entry name" value="Terpenoid_cyclase/PrenylTrfase"/>
</dbReference>
<keyword evidence="2" id="KW-0460">Magnesium</keyword>
<comment type="cofactor">
    <cofactor evidence="1">
        <name>Mg(2+)</name>
        <dbReference type="ChEBI" id="CHEBI:18420"/>
    </cofactor>
</comment>
<evidence type="ECO:0000313" key="5">
    <source>
        <dbReference type="Proteomes" id="UP001370490"/>
    </source>
</evidence>
<accession>A0AAN8Z014</accession>
<evidence type="ECO:0000259" key="3">
    <source>
        <dbReference type="Pfam" id="PF01397"/>
    </source>
</evidence>
<gene>
    <name evidence="4" type="ORF">RJ641_015330</name>
</gene>
<feature type="domain" description="Terpene synthase N-terminal" evidence="3">
    <location>
        <begin position="16"/>
        <end position="72"/>
    </location>
</feature>
<organism evidence="4 5">
    <name type="scientific">Dillenia turbinata</name>
    <dbReference type="NCBI Taxonomy" id="194707"/>
    <lineage>
        <taxon>Eukaryota</taxon>
        <taxon>Viridiplantae</taxon>
        <taxon>Streptophyta</taxon>
        <taxon>Embryophyta</taxon>
        <taxon>Tracheophyta</taxon>
        <taxon>Spermatophyta</taxon>
        <taxon>Magnoliopsida</taxon>
        <taxon>eudicotyledons</taxon>
        <taxon>Gunneridae</taxon>
        <taxon>Pentapetalae</taxon>
        <taxon>Dilleniales</taxon>
        <taxon>Dilleniaceae</taxon>
        <taxon>Dillenia</taxon>
    </lineage>
</organism>
<evidence type="ECO:0000256" key="2">
    <source>
        <dbReference type="ARBA" id="ARBA00022842"/>
    </source>
</evidence>
<dbReference type="InterPro" id="IPR036965">
    <property type="entry name" value="Terpene_synth_N_sf"/>
</dbReference>
<dbReference type="PANTHER" id="PTHR31225">
    <property type="entry name" value="OS04G0344100 PROTEIN-RELATED"/>
    <property type="match status" value="1"/>
</dbReference>
<reference evidence="4 5" key="1">
    <citation type="submission" date="2023-12" db="EMBL/GenBank/DDBJ databases">
        <title>A high-quality genome assembly for Dillenia turbinata (Dilleniales).</title>
        <authorList>
            <person name="Chanderbali A."/>
        </authorList>
    </citation>
    <scope>NUCLEOTIDE SEQUENCE [LARGE SCALE GENOMIC DNA]</scope>
    <source>
        <strain evidence="4">LSX21</strain>
        <tissue evidence="4">Leaf</tissue>
    </source>
</reference>
<evidence type="ECO:0000313" key="4">
    <source>
        <dbReference type="EMBL" id="KAK6919426.1"/>
    </source>
</evidence>
<dbReference type="EMBL" id="JBAMMX010000021">
    <property type="protein sequence ID" value="KAK6919426.1"/>
    <property type="molecule type" value="Genomic_DNA"/>
</dbReference>
<dbReference type="AlphaFoldDB" id="A0AAN8Z014"/>
<dbReference type="Proteomes" id="UP001370490">
    <property type="component" value="Unassembled WGS sequence"/>
</dbReference>
<sequence length="79" mass="8648">MLVCMKLLLASGSLDSMAVRSRKGVLSLYEAAHAAYEGENILDEAKSFATKHLREVAEDSSTSLAKYINHSLFGEIFNP</sequence>